<feature type="signal peptide" evidence="2">
    <location>
        <begin position="1"/>
        <end position="18"/>
    </location>
</feature>
<feature type="region of interest" description="Disordered" evidence="1">
    <location>
        <begin position="64"/>
        <end position="140"/>
    </location>
</feature>
<evidence type="ECO:0000256" key="1">
    <source>
        <dbReference type="SAM" id="MobiDB-lite"/>
    </source>
</evidence>
<evidence type="ECO:0000256" key="2">
    <source>
        <dbReference type="SAM" id="SignalP"/>
    </source>
</evidence>
<gene>
    <name evidence="3" type="ORF">AAGV28_14915</name>
</gene>
<protein>
    <recommendedName>
        <fullName evidence="5">LTXXQ motif family protein</fullName>
    </recommendedName>
</protein>
<accession>A0ABV4TH14</accession>
<reference evidence="3 4" key="1">
    <citation type="submission" date="2024-04" db="EMBL/GenBank/DDBJ databases">
        <title>New Clade of Flavobacterium.</title>
        <authorList>
            <person name="Matos L."/>
            <person name="Proenca D.N."/>
            <person name="Fransisco R.M."/>
            <person name="Chung A.P."/>
            <person name="Maccario L."/>
            <person name="Sorensen S.J."/>
            <person name="Morais P.V."/>
        </authorList>
    </citation>
    <scope>NUCLEOTIDE SEQUENCE [LARGE SCALE GENOMIC DNA]</scope>
    <source>
        <strain evidence="3 4">FZUC8N2.13</strain>
    </source>
</reference>
<dbReference type="Proteomes" id="UP001574169">
    <property type="component" value="Unassembled WGS sequence"/>
</dbReference>
<keyword evidence="2" id="KW-0732">Signal</keyword>
<evidence type="ECO:0000313" key="4">
    <source>
        <dbReference type="Proteomes" id="UP001574169"/>
    </source>
</evidence>
<feature type="compositionally biased region" description="Basic and acidic residues" evidence="1">
    <location>
        <begin position="107"/>
        <end position="130"/>
    </location>
</feature>
<feature type="compositionally biased region" description="Basic and acidic residues" evidence="1">
    <location>
        <begin position="64"/>
        <end position="94"/>
    </location>
</feature>
<organism evidence="3 4">
    <name type="scientific">Flavobacterium zubiriense</name>
    <dbReference type="NCBI Taxonomy" id="3138075"/>
    <lineage>
        <taxon>Bacteria</taxon>
        <taxon>Pseudomonadati</taxon>
        <taxon>Bacteroidota</taxon>
        <taxon>Flavobacteriia</taxon>
        <taxon>Flavobacteriales</taxon>
        <taxon>Flavobacteriaceae</taxon>
        <taxon>Flavobacterium</taxon>
    </lineage>
</organism>
<comment type="caution">
    <text evidence="3">The sequence shown here is derived from an EMBL/GenBank/DDBJ whole genome shotgun (WGS) entry which is preliminary data.</text>
</comment>
<dbReference type="RefSeq" id="WP_373407557.1">
    <property type="nucleotide sequence ID" value="NZ_JBCFQL010000019.1"/>
</dbReference>
<dbReference type="EMBL" id="JBCFQL010000019">
    <property type="protein sequence ID" value="MFA9192667.1"/>
    <property type="molecule type" value="Genomic_DNA"/>
</dbReference>
<feature type="chain" id="PRO_5045808246" description="LTXXQ motif family protein" evidence="2">
    <location>
        <begin position="19"/>
        <end position="140"/>
    </location>
</feature>
<name>A0ABV4TH14_9FLAO</name>
<evidence type="ECO:0008006" key="5">
    <source>
        <dbReference type="Google" id="ProtNLM"/>
    </source>
</evidence>
<proteinExistence type="predicted"/>
<sequence length="140" mass="16254">MKKLIIAAFLVVGVSSFAQNNNDRPQRGDFSPEKRIERLTTQLNLDAKQQEQLKQFYIEQAKAREVQRADVKDKKNQGRENMEAQTKATEEKMKAILTPEQLSKWKANQDKMRERMQQRMGDRQGERMGDRPQGGGDMDN</sequence>
<evidence type="ECO:0000313" key="3">
    <source>
        <dbReference type="EMBL" id="MFA9192667.1"/>
    </source>
</evidence>
<keyword evidence="4" id="KW-1185">Reference proteome</keyword>